<keyword evidence="1" id="KW-1133">Transmembrane helix</keyword>
<keyword evidence="1" id="KW-0812">Transmembrane</keyword>
<feature type="transmembrane region" description="Helical" evidence="1">
    <location>
        <begin position="119"/>
        <end position="142"/>
    </location>
</feature>
<comment type="caution">
    <text evidence="2">The sequence shown here is derived from an EMBL/GenBank/DDBJ whole genome shotgun (WGS) entry which is preliminary data.</text>
</comment>
<keyword evidence="1" id="KW-0472">Membrane</keyword>
<protein>
    <submittedName>
        <fullName evidence="2">Uncharacterized protein</fullName>
    </submittedName>
</protein>
<feature type="transmembrane region" description="Helical" evidence="1">
    <location>
        <begin position="25"/>
        <end position="43"/>
    </location>
</feature>
<evidence type="ECO:0000256" key="1">
    <source>
        <dbReference type="SAM" id="Phobius"/>
    </source>
</evidence>
<dbReference type="EMBL" id="VSSQ01032133">
    <property type="protein sequence ID" value="MPM83302.1"/>
    <property type="molecule type" value="Genomic_DNA"/>
</dbReference>
<reference evidence="2" key="1">
    <citation type="submission" date="2019-08" db="EMBL/GenBank/DDBJ databases">
        <authorList>
            <person name="Kucharzyk K."/>
            <person name="Murdoch R.W."/>
            <person name="Higgins S."/>
            <person name="Loffler F."/>
        </authorList>
    </citation>
    <scope>NUCLEOTIDE SEQUENCE</scope>
</reference>
<evidence type="ECO:0000313" key="2">
    <source>
        <dbReference type="EMBL" id="MPM83302.1"/>
    </source>
</evidence>
<sequence length="154" mass="17525">MQAKLIVQKERATKRAREECRMSTVFLDSFQLIVAVYLLYLAIKGKGKMYQFFDISQAEQPRVQKLLRKTYLVCGLLALLDAGVNMLQNTMFTQNFLETGTEITQNFTVEALPFIRYDLLSTISTILTGLIILSLAAVFIYLRVLSNRGTKSVK</sequence>
<accession>A0A645D3K3</accession>
<name>A0A645D3K3_9ZZZZ</name>
<gene>
    <name evidence="2" type="ORF">SDC9_130366</name>
</gene>
<dbReference type="AlphaFoldDB" id="A0A645D3K3"/>
<proteinExistence type="predicted"/>
<organism evidence="2">
    <name type="scientific">bioreactor metagenome</name>
    <dbReference type="NCBI Taxonomy" id="1076179"/>
    <lineage>
        <taxon>unclassified sequences</taxon>
        <taxon>metagenomes</taxon>
        <taxon>ecological metagenomes</taxon>
    </lineage>
</organism>